<reference evidence="1 2" key="1">
    <citation type="submission" date="2017-07" db="EMBL/GenBank/DDBJ databases">
        <title>Sandarakinorhabdus cyanobacteriorum sp. nov., a novel bacterium isolated from cyanobacterial aggregates in a eutrophic lake.</title>
        <authorList>
            <person name="Cai H."/>
        </authorList>
    </citation>
    <scope>NUCLEOTIDE SEQUENCE [LARGE SCALE GENOMIC DNA]</scope>
    <source>
        <strain evidence="1 2">TH057</strain>
    </source>
</reference>
<gene>
    <name evidence="1" type="ORF">CHU93_16170</name>
</gene>
<evidence type="ECO:0008006" key="3">
    <source>
        <dbReference type="Google" id="ProtNLM"/>
    </source>
</evidence>
<dbReference type="RefSeq" id="WP_094475167.1">
    <property type="nucleotide sequence ID" value="NZ_NOXT01000125.1"/>
</dbReference>
<organism evidence="1 2">
    <name type="scientific">Sandarakinorhabdus cyanobacteriorum</name>
    <dbReference type="NCBI Taxonomy" id="1981098"/>
    <lineage>
        <taxon>Bacteria</taxon>
        <taxon>Pseudomonadati</taxon>
        <taxon>Pseudomonadota</taxon>
        <taxon>Alphaproteobacteria</taxon>
        <taxon>Sphingomonadales</taxon>
        <taxon>Sphingosinicellaceae</taxon>
        <taxon>Sandarakinorhabdus</taxon>
    </lineage>
</organism>
<name>A0A255Y5B9_9SPHN</name>
<evidence type="ECO:0000313" key="1">
    <source>
        <dbReference type="EMBL" id="OYQ24363.1"/>
    </source>
</evidence>
<comment type="caution">
    <text evidence="1">The sequence shown here is derived from an EMBL/GenBank/DDBJ whole genome shotgun (WGS) entry which is preliminary data.</text>
</comment>
<evidence type="ECO:0000313" key="2">
    <source>
        <dbReference type="Proteomes" id="UP000216991"/>
    </source>
</evidence>
<keyword evidence="2" id="KW-1185">Reference proteome</keyword>
<proteinExistence type="predicted"/>
<dbReference type="Proteomes" id="UP000216991">
    <property type="component" value="Unassembled WGS sequence"/>
</dbReference>
<accession>A0A255Y5B9</accession>
<protein>
    <recommendedName>
        <fullName evidence="3">DUF3108 domain-containing protein</fullName>
    </recommendedName>
</protein>
<dbReference type="EMBL" id="NOXT01000125">
    <property type="protein sequence ID" value="OYQ24363.1"/>
    <property type="molecule type" value="Genomic_DNA"/>
</dbReference>
<dbReference type="AlphaFoldDB" id="A0A255Y5B9"/>
<sequence length="241" mass="26868">MKHRTVSGTIRYTSKKPGMEGMERGRESFKFTHHGDGSVILRASCEIEEPDPTVLREVIYHLGPGMVPLNLHVHLTVGDAYMGSGWMRHDPATGRLECESESPSLGRISQVRPADGAFDAFGTHPVVGDSYLARAMDVGRGPHRRLMRVFLPSPDHRGATPPLIAEVKINLEYVGEEQKTVAAGTFHCRHFRFVDDSADGMGGKTHPDYDIWVTADDDCILVYGSIDGYMMNRYELIELKR</sequence>
<dbReference type="OrthoDB" id="3777295at2"/>